<name>A0ABT2EMX1_9BACT</name>
<dbReference type="Pfam" id="PF13483">
    <property type="entry name" value="Lactamase_B_3"/>
    <property type="match status" value="1"/>
</dbReference>
<dbReference type="Gene3D" id="3.60.15.10">
    <property type="entry name" value="Ribonuclease Z/Hydroxyacylglutathione hydrolase-like"/>
    <property type="match status" value="1"/>
</dbReference>
<gene>
    <name evidence="1" type="ORF">M2350_001726</name>
</gene>
<keyword evidence="2" id="KW-1185">Reference proteome</keyword>
<evidence type="ECO:0000313" key="2">
    <source>
        <dbReference type="Proteomes" id="UP001204798"/>
    </source>
</evidence>
<dbReference type="Proteomes" id="UP001204798">
    <property type="component" value="Unassembled WGS sequence"/>
</dbReference>
<sequence>MQGGVLLQWLGHACFVLKLLATGFTVVIDPFPAERVGYKPINVKADLVLVSHGHFDHNHIQAVKGNPKVIDKPGEHKVGNLRIIGYKTSHGPGRGDNIVFVIEAEGLRIAHCGDLGVLPSEEDVKSVGRIDVALVPVGGYFTIDANQAWQLVQMAKPKIVIPMHYRHPQSKVTVLAPVDDFIKGKKNVKRIKGNSVTLSKDKLPKEMEIWVLEAP</sequence>
<comment type="caution">
    <text evidence="1">The sequence shown here is derived from an EMBL/GenBank/DDBJ whole genome shotgun (WGS) entry which is preliminary data.</text>
</comment>
<organism evidence="1 2">
    <name type="scientific">Candidatus Fervidibacter sacchari</name>
    <dbReference type="NCBI Taxonomy" id="1448929"/>
    <lineage>
        <taxon>Bacteria</taxon>
        <taxon>Candidatus Fervidibacterota</taxon>
        <taxon>Candidatus Fervidibacter</taxon>
    </lineage>
</organism>
<dbReference type="PANTHER" id="PTHR39189">
    <property type="entry name" value="UPF0173 METAL-DEPENDENT HYDROLASE YTKL"/>
    <property type="match status" value="1"/>
</dbReference>
<dbReference type="PANTHER" id="PTHR39189:SF1">
    <property type="entry name" value="UPF0173 METAL-DEPENDENT HYDROLASE YTKL"/>
    <property type="match status" value="1"/>
</dbReference>
<dbReference type="InterPro" id="IPR036866">
    <property type="entry name" value="RibonucZ/Hydroxyglut_hydro"/>
</dbReference>
<proteinExistence type="predicted"/>
<dbReference type="SUPFAM" id="SSF56281">
    <property type="entry name" value="Metallo-hydrolase/oxidoreductase"/>
    <property type="match status" value="1"/>
</dbReference>
<dbReference type="EMBL" id="JANUCP010000003">
    <property type="protein sequence ID" value="MCS3919313.1"/>
    <property type="molecule type" value="Genomic_DNA"/>
</dbReference>
<evidence type="ECO:0000313" key="1">
    <source>
        <dbReference type="EMBL" id="MCS3919313.1"/>
    </source>
</evidence>
<reference evidence="1 2" key="1">
    <citation type="submission" date="2022-08" db="EMBL/GenBank/DDBJ databases">
        <title>Bacterial and archaeal communities from various locations to study Microbial Dark Matter (Phase II).</title>
        <authorList>
            <person name="Stepanauskas R."/>
        </authorList>
    </citation>
    <scope>NUCLEOTIDE SEQUENCE [LARGE SCALE GENOMIC DNA]</scope>
    <source>
        <strain evidence="1 2">PD1</strain>
    </source>
</reference>
<dbReference type="RefSeq" id="WP_259095613.1">
    <property type="nucleotide sequence ID" value="NZ_CP130454.1"/>
</dbReference>
<protein>
    <submittedName>
        <fullName evidence="1">L-ascorbate metabolism protein UlaG (Beta-lactamase superfamily)</fullName>
    </submittedName>
</protein>
<accession>A0ABT2EMX1</accession>